<sequence length="277" mass="29108">MAALIERLADGGRGLWLDYGAYASRLLAGGHVPWTDADAAIGWLRKAQGLLGSDVVTLPVREVAAAWLQMRPELSGAMAARPRAAHALKTLLADEVLRAQLASLATALRSSFGAQALVLALPSPCHWVALAHGQAHPGASVEVDADAVDDAAVHIADFLRRFADCGLDGVLLEESRESASALAESLPLYQPLLNVAAHYRWDAGLLMPADASVAGVEGLDFLVASEPAAGSVPGLRIPDSFWQGGQAPPRPDGGFRYAEIPGKAHPESVLERLASLR</sequence>
<dbReference type="EMBL" id="PSNW01000015">
    <property type="protein sequence ID" value="PPE72196.1"/>
    <property type="molecule type" value="Genomic_DNA"/>
</dbReference>
<keyword evidence="2" id="KW-1185">Reference proteome</keyword>
<reference evidence="1 2" key="1">
    <citation type="submission" date="2018-02" db="EMBL/GenBank/DDBJ databases">
        <title>Genome sequencing of Solimonas sp. HR-BB.</title>
        <authorList>
            <person name="Lee Y."/>
            <person name="Jeon C.O."/>
        </authorList>
    </citation>
    <scope>NUCLEOTIDE SEQUENCE [LARGE SCALE GENOMIC DNA]</scope>
    <source>
        <strain evidence="1 2">HR-BB</strain>
    </source>
</reference>
<name>A0A2S5TB76_9GAMM</name>
<organism evidence="1 2">
    <name type="scientific">Solimonas fluminis</name>
    <dbReference type="NCBI Taxonomy" id="2086571"/>
    <lineage>
        <taxon>Bacteria</taxon>
        <taxon>Pseudomonadati</taxon>
        <taxon>Pseudomonadota</taxon>
        <taxon>Gammaproteobacteria</taxon>
        <taxon>Nevskiales</taxon>
        <taxon>Nevskiaceae</taxon>
        <taxon>Solimonas</taxon>
    </lineage>
</organism>
<evidence type="ECO:0000313" key="2">
    <source>
        <dbReference type="Proteomes" id="UP000238220"/>
    </source>
</evidence>
<comment type="caution">
    <text evidence="1">The sequence shown here is derived from an EMBL/GenBank/DDBJ whole genome shotgun (WGS) entry which is preliminary data.</text>
</comment>
<accession>A0A2S5TB76</accession>
<dbReference type="RefSeq" id="WP_104232156.1">
    <property type="nucleotide sequence ID" value="NZ_PSNW01000015.1"/>
</dbReference>
<dbReference type="AlphaFoldDB" id="A0A2S5TB76"/>
<gene>
    <name evidence="1" type="ORF">C3942_20125</name>
</gene>
<dbReference type="OrthoDB" id="9130284at2"/>
<dbReference type="Proteomes" id="UP000238220">
    <property type="component" value="Unassembled WGS sequence"/>
</dbReference>
<protein>
    <submittedName>
        <fullName evidence="1">Uncharacterized protein</fullName>
    </submittedName>
</protein>
<evidence type="ECO:0000313" key="1">
    <source>
        <dbReference type="EMBL" id="PPE72196.1"/>
    </source>
</evidence>
<proteinExistence type="predicted"/>